<accession>A0ABY5DB70</accession>
<dbReference type="EMBL" id="CP099837">
    <property type="protein sequence ID" value="USY20733.1"/>
    <property type="molecule type" value="Genomic_DNA"/>
</dbReference>
<organism evidence="2 3">
    <name type="scientific">Nocardiopsis exhalans</name>
    <dbReference type="NCBI Taxonomy" id="163604"/>
    <lineage>
        <taxon>Bacteria</taxon>
        <taxon>Bacillati</taxon>
        <taxon>Actinomycetota</taxon>
        <taxon>Actinomycetes</taxon>
        <taxon>Streptosporangiales</taxon>
        <taxon>Nocardiopsidaceae</taxon>
        <taxon>Nocardiopsis</taxon>
    </lineage>
</organism>
<feature type="compositionally biased region" description="Basic and acidic residues" evidence="1">
    <location>
        <begin position="1"/>
        <end position="16"/>
    </location>
</feature>
<proteinExistence type="predicted"/>
<keyword evidence="3" id="KW-1185">Reference proteome</keyword>
<protein>
    <submittedName>
        <fullName evidence="2">Uncharacterized protein</fullName>
    </submittedName>
</protein>
<dbReference type="Proteomes" id="UP001055940">
    <property type="component" value="Chromosome"/>
</dbReference>
<reference evidence="2" key="1">
    <citation type="submission" date="2022-06" db="EMBL/GenBank/DDBJ databases">
        <authorList>
            <person name="Ping M."/>
        </authorList>
    </citation>
    <scope>NUCLEOTIDE SEQUENCE</scope>
    <source>
        <strain evidence="2">JCM11759T</strain>
    </source>
</reference>
<feature type="region of interest" description="Disordered" evidence="1">
    <location>
        <begin position="1"/>
        <end position="22"/>
    </location>
</feature>
<sequence>MRRTDPDHQTENEQRGEQAPAVFVPERGCFTDAASPDLRARIIADMRALATFLEEHPELPVSPHTNVEVSYFPRTNIDDDSFAEVAEAASRLGRIPAWEGEHYVVEHQRGAGRYRVVAIPEAVRSRYRAWLTYTGHVRQD</sequence>
<evidence type="ECO:0000256" key="1">
    <source>
        <dbReference type="SAM" id="MobiDB-lite"/>
    </source>
</evidence>
<name>A0ABY5DB70_9ACTN</name>
<dbReference type="RefSeq" id="WP_254419766.1">
    <property type="nucleotide sequence ID" value="NZ_BAAAJB010000038.1"/>
</dbReference>
<gene>
    <name evidence="2" type="ORF">NE857_03485</name>
</gene>
<evidence type="ECO:0000313" key="3">
    <source>
        <dbReference type="Proteomes" id="UP001055940"/>
    </source>
</evidence>
<evidence type="ECO:0000313" key="2">
    <source>
        <dbReference type="EMBL" id="USY20733.1"/>
    </source>
</evidence>